<dbReference type="EC" id="3.4.-.-" evidence="2"/>
<organism evidence="2 3">
    <name type="scientific">Conexibacter stalactiti</name>
    <dbReference type="NCBI Taxonomy" id="1940611"/>
    <lineage>
        <taxon>Bacteria</taxon>
        <taxon>Bacillati</taxon>
        <taxon>Actinomycetota</taxon>
        <taxon>Thermoleophilia</taxon>
        <taxon>Solirubrobacterales</taxon>
        <taxon>Conexibacteraceae</taxon>
        <taxon>Conexibacter</taxon>
    </lineage>
</organism>
<keyword evidence="2" id="KW-0482">Metalloprotease</keyword>
<sequence>MTRVEGDISYRVRRSDRARRVRVRVDEQHGVEVVLPRRSAEREAAAAIRQLRPWIERRIAELERARAQVAARGATVPYLGETLALIAEPGRSRVHRRGETLLVPAPMPDGPDPREALERWYRRRAAAEIAPRLDAATAQAGSYYSKLTIRGQRTRWASCSTTGGMSFNWRLLLAPAPVLDYVVWHEVCHLEVMDHSPRFWALLADRWPDYRVHQAWLRAHGGTLVL</sequence>
<keyword evidence="3" id="KW-1185">Reference proteome</keyword>
<dbReference type="RefSeq" id="WP_318596798.1">
    <property type="nucleotide sequence ID" value="NZ_JAWSTH010000018.1"/>
</dbReference>
<evidence type="ECO:0000313" key="2">
    <source>
        <dbReference type="EMBL" id="MDW5594529.1"/>
    </source>
</evidence>
<evidence type="ECO:0000313" key="3">
    <source>
        <dbReference type="Proteomes" id="UP001284601"/>
    </source>
</evidence>
<protein>
    <submittedName>
        <fullName evidence="2">SprT family zinc-dependent metalloprotease</fullName>
        <ecNumber evidence="2">3.4.-.-</ecNumber>
    </submittedName>
</protein>
<proteinExistence type="predicted"/>
<dbReference type="Gene3D" id="3.30.2010.10">
    <property type="entry name" value="Metalloproteases ('zincins'), catalytic domain"/>
    <property type="match status" value="1"/>
</dbReference>
<keyword evidence="2" id="KW-0645">Protease</keyword>
<dbReference type="CDD" id="cd07344">
    <property type="entry name" value="M48_yhfN_like"/>
    <property type="match status" value="1"/>
</dbReference>
<feature type="domain" description="YgjP-like metallopeptidase" evidence="1">
    <location>
        <begin position="19"/>
        <end position="220"/>
    </location>
</feature>
<name>A0ABU4HR36_9ACTN</name>
<accession>A0ABU4HR36</accession>
<reference evidence="3" key="1">
    <citation type="submission" date="2023-07" db="EMBL/GenBank/DDBJ databases">
        <title>Conexibacter stalactiti sp. nov., isolated from stalactites in a lava cave and emended description of the genus Conexibacter.</title>
        <authorList>
            <person name="Lee S.D."/>
        </authorList>
    </citation>
    <scope>NUCLEOTIDE SEQUENCE [LARGE SCALE GENOMIC DNA]</scope>
    <source>
        <strain evidence="3">KCTC 39840</strain>
    </source>
</reference>
<gene>
    <name evidence="2" type="ORF">R7226_09290</name>
</gene>
<dbReference type="Pfam" id="PF01863">
    <property type="entry name" value="YgjP-like"/>
    <property type="match status" value="1"/>
</dbReference>
<evidence type="ECO:0000259" key="1">
    <source>
        <dbReference type="Pfam" id="PF01863"/>
    </source>
</evidence>
<dbReference type="GO" id="GO:0008237">
    <property type="term" value="F:metallopeptidase activity"/>
    <property type="evidence" value="ECO:0007669"/>
    <property type="project" value="UniProtKB-KW"/>
</dbReference>
<keyword evidence="2" id="KW-0378">Hydrolase</keyword>
<dbReference type="PANTHER" id="PTHR30399:SF1">
    <property type="entry name" value="UTP PYROPHOSPHATASE"/>
    <property type="match status" value="1"/>
</dbReference>
<dbReference type="InterPro" id="IPR053136">
    <property type="entry name" value="UTP_pyrophosphatase-like"/>
</dbReference>
<dbReference type="PANTHER" id="PTHR30399">
    <property type="entry name" value="UNCHARACTERIZED PROTEIN YGJP"/>
    <property type="match status" value="1"/>
</dbReference>
<dbReference type="Proteomes" id="UP001284601">
    <property type="component" value="Unassembled WGS sequence"/>
</dbReference>
<dbReference type="InterPro" id="IPR002725">
    <property type="entry name" value="YgjP-like_metallopeptidase"/>
</dbReference>
<dbReference type="EMBL" id="JAWSTH010000018">
    <property type="protein sequence ID" value="MDW5594529.1"/>
    <property type="molecule type" value="Genomic_DNA"/>
</dbReference>
<comment type="caution">
    <text evidence="2">The sequence shown here is derived from an EMBL/GenBank/DDBJ whole genome shotgun (WGS) entry which is preliminary data.</text>
</comment>